<dbReference type="VEuPathDB" id="FungiDB:MGG_16178"/>
<dbReference type="SMR" id="G4MM34"/>
<dbReference type="RefSeq" id="XP_003709531.1">
    <property type="nucleotide sequence ID" value="XM_003709483.1"/>
</dbReference>
<sequence>MDSGFLSRRNLLTGSFLLAFTSTEHPGTQLGYVALDLHLARFFALLALRMRSLRYLSQEIQPLHSRVGEP</sequence>
<evidence type="ECO:0000313" key="1">
    <source>
        <dbReference type="EMBL" id="EHA56919.1"/>
    </source>
</evidence>
<proteinExistence type="predicted"/>
<dbReference type="EMBL" id="CM001231">
    <property type="protein sequence ID" value="EHA56919.1"/>
    <property type="molecule type" value="Genomic_DNA"/>
</dbReference>
<dbReference type="Proteomes" id="UP000009058">
    <property type="component" value="Chromosome 1"/>
</dbReference>
<organism evidence="1 2">
    <name type="scientific">Pyricularia oryzae (strain 70-15 / ATCC MYA-4617 / FGSC 8958)</name>
    <name type="common">Rice blast fungus</name>
    <name type="synonym">Magnaporthe oryzae</name>
    <dbReference type="NCBI Taxonomy" id="242507"/>
    <lineage>
        <taxon>Eukaryota</taxon>
        <taxon>Fungi</taxon>
        <taxon>Dikarya</taxon>
        <taxon>Ascomycota</taxon>
        <taxon>Pezizomycotina</taxon>
        <taxon>Sordariomycetes</taxon>
        <taxon>Sordariomycetidae</taxon>
        <taxon>Magnaporthales</taxon>
        <taxon>Pyriculariaceae</taxon>
        <taxon>Pyricularia</taxon>
    </lineage>
</organism>
<reference key="2">
    <citation type="submission" date="2011-05" db="EMBL/GenBank/DDBJ databases">
        <title>The Genome Sequence of Magnaporthe oryzae 70-15.</title>
        <authorList>
            <consortium name="The Broad Institute Genome Sequencing Platform"/>
            <person name="Ma L.-J."/>
            <person name="Dead R."/>
            <person name="Young S.K."/>
            <person name="Zeng Q."/>
            <person name="Gargeya S."/>
            <person name="Fitzgerald M."/>
            <person name="Haas B."/>
            <person name="Abouelleil A."/>
            <person name="Alvarado L."/>
            <person name="Arachchi H.M."/>
            <person name="Berlin A."/>
            <person name="Brown A."/>
            <person name="Chapman S.B."/>
            <person name="Chen Z."/>
            <person name="Dunbar C."/>
            <person name="Freedman E."/>
            <person name="Gearin G."/>
            <person name="Gellesch M."/>
            <person name="Goldberg J."/>
            <person name="Griggs A."/>
            <person name="Gujja S."/>
            <person name="Heiman D."/>
            <person name="Howarth C."/>
            <person name="Larson L."/>
            <person name="Lui A."/>
            <person name="MacDonald P.J.P."/>
            <person name="Mehta T."/>
            <person name="Montmayeur A."/>
            <person name="Murphy C."/>
            <person name="Neiman D."/>
            <person name="Pearson M."/>
            <person name="Priest M."/>
            <person name="Roberts A."/>
            <person name="Saif S."/>
            <person name="Shea T."/>
            <person name="Shenoy N."/>
            <person name="Sisk P."/>
            <person name="Stolte C."/>
            <person name="Sykes S."/>
            <person name="Yandava C."/>
            <person name="Wortman J."/>
            <person name="Nusbaum C."/>
            <person name="Birren B."/>
        </authorList>
    </citation>
    <scope>NUCLEOTIDE SEQUENCE</scope>
    <source>
        <strain>70-15</strain>
    </source>
</reference>
<accession>G4MM34</accession>
<name>G4MM34_PYRO7</name>
<dbReference type="InParanoid" id="G4MM34"/>
<dbReference type="HOGENOM" id="CLU_2758267_0_0_1"/>
<gene>
    <name evidence="1" type="ORF">MGG_16178</name>
</gene>
<keyword evidence="2" id="KW-1185">Reference proteome</keyword>
<protein>
    <submittedName>
        <fullName evidence="1">Uncharacterized protein</fullName>
    </submittedName>
</protein>
<dbReference type="AlphaFoldDB" id="G4MM34"/>
<dbReference type="KEGG" id="mgr:MGG_16178"/>
<dbReference type="GeneID" id="12984544"/>
<evidence type="ECO:0000313" key="2">
    <source>
        <dbReference type="Proteomes" id="UP000009058"/>
    </source>
</evidence>
<reference evidence="1 2" key="1">
    <citation type="journal article" date="2005" name="Nature">
        <title>The genome sequence of the rice blast fungus Magnaporthe grisea.</title>
        <authorList>
            <person name="Dean R.A."/>
            <person name="Talbot N.J."/>
            <person name="Ebbole D.J."/>
            <person name="Farman M.L."/>
            <person name="Mitchell T.K."/>
            <person name="Orbach M.J."/>
            <person name="Thon M."/>
            <person name="Kulkarni R."/>
            <person name="Xu J.R."/>
            <person name="Pan H."/>
            <person name="Read N.D."/>
            <person name="Lee Y.H."/>
            <person name="Carbone I."/>
            <person name="Brown D."/>
            <person name="Oh Y.Y."/>
            <person name="Donofrio N."/>
            <person name="Jeong J.S."/>
            <person name="Soanes D.M."/>
            <person name="Djonovic S."/>
            <person name="Kolomiets E."/>
            <person name="Rehmeyer C."/>
            <person name="Li W."/>
            <person name="Harding M."/>
            <person name="Kim S."/>
            <person name="Lebrun M.H."/>
            <person name="Bohnert H."/>
            <person name="Coughlan S."/>
            <person name="Butler J."/>
            <person name="Calvo S."/>
            <person name="Ma L.J."/>
            <person name="Nicol R."/>
            <person name="Purcell S."/>
            <person name="Nusbaum C."/>
            <person name="Galagan J.E."/>
            <person name="Birren B.W."/>
        </authorList>
    </citation>
    <scope>NUCLEOTIDE SEQUENCE [LARGE SCALE GENOMIC DNA]</scope>
    <source>
        <strain evidence="2">70-15 / ATCC MYA-4617 / FGSC 8958</strain>
    </source>
</reference>